<comment type="caution">
    <text evidence="2">The sequence shown here is derived from an EMBL/GenBank/DDBJ whole genome shotgun (WGS) entry which is preliminary data.</text>
</comment>
<proteinExistence type="predicted"/>
<reference evidence="2 3" key="1">
    <citation type="submission" date="2013-11" db="EMBL/GenBank/DDBJ databases">
        <title>The Genome Sequence of Phytophthora parasitica P10297.</title>
        <authorList>
            <consortium name="The Broad Institute Genomics Platform"/>
            <person name="Russ C."/>
            <person name="Tyler B."/>
            <person name="Panabieres F."/>
            <person name="Shan W."/>
            <person name="Tripathy S."/>
            <person name="Grunwald N."/>
            <person name="Machado M."/>
            <person name="Johnson C.S."/>
            <person name="Walker B."/>
            <person name="Young S.K."/>
            <person name="Zeng Q."/>
            <person name="Gargeya S."/>
            <person name="Fitzgerald M."/>
            <person name="Haas B."/>
            <person name="Abouelleil A."/>
            <person name="Allen A.W."/>
            <person name="Alvarado L."/>
            <person name="Arachchi H.M."/>
            <person name="Berlin A.M."/>
            <person name="Chapman S.B."/>
            <person name="Gainer-Dewar J."/>
            <person name="Goldberg J."/>
            <person name="Griggs A."/>
            <person name="Gujja S."/>
            <person name="Hansen M."/>
            <person name="Howarth C."/>
            <person name="Imamovic A."/>
            <person name="Ireland A."/>
            <person name="Larimer J."/>
            <person name="McCowan C."/>
            <person name="Murphy C."/>
            <person name="Pearson M."/>
            <person name="Poon T.W."/>
            <person name="Priest M."/>
            <person name="Roberts A."/>
            <person name="Saif S."/>
            <person name="Shea T."/>
            <person name="Sisk P."/>
            <person name="Sykes S."/>
            <person name="Wortman J."/>
            <person name="Nusbaum C."/>
            <person name="Birren B."/>
        </authorList>
    </citation>
    <scope>NUCLEOTIDE SEQUENCE [LARGE SCALE GENOMIC DNA]</scope>
    <source>
        <strain evidence="2 3">P10297</strain>
    </source>
</reference>
<name>W2YLU6_PHYNI</name>
<evidence type="ECO:0000313" key="3">
    <source>
        <dbReference type="Proteomes" id="UP000018948"/>
    </source>
</evidence>
<sequence length="85" mass="9549">MDMLEAKVNGDPVAAKHKSNKQDENTADVTKSRKNTGDDHLPKLLVVFAKLFLEDVFVLGQNSAEYRDRVLELRKHVKGAILAFL</sequence>
<dbReference type="EMBL" id="ANIY01003390">
    <property type="protein sequence ID" value="ETP35896.1"/>
    <property type="molecule type" value="Genomic_DNA"/>
</dbReference>
<accession>W2YLU6</accession>
<feature type="region of interest" description="Disordered" evidence="1">
    <location>
        <begin position="1"/>
        <end position="38"/>
    </location>
</feature>
<dbReference type="AlphaFoldDB" id="W2YLU6"/>
<organism evidence="2 3">
    <name type="scientific">Phytophthora nicotianae P10297</name>
    <dbReference type="NCBI Taxonomy" id="1317064"/>
    <lineage>
        <taxon>Eukaryota</taxon>
        <taxon>Sar</taxon>
        <taxon>Stramenopiles</taxon>
        <taxon>Oomycota</taxon>
        <taxon>Peronosporomycetes</taxon>
        <taxon>Peronosporales</taxon>
        <taxon>Peronosporaceae</taxon>
        <taxon>Phytophthora</taxon>
    </lineage>
</organism>
<dbReference type="Proteomes" id="UP000018948">
    <property type="component" value="Unassembled WGS sequence"/>
</dbReference>
<evidence type="ECO:0000256" key="1">
    <source>
        <dbReference type="SAM" id="MobiDB-lite"/>
    </source>
</evidence>
<gene>
    <name evidence="2" type="ORF">F442_16039</name>
</gene>
<evidence type="ECO:0000313" key="2">
    <source>
        <dbReference type="EMBL" id="ETP35896.1"/>
    </source>
</evidence>
<feature type="non-terminal residue" evidence="2">
    <location>
        <position position="85"/>
    </location>
</feature>
<protein>
    <submittedName>
        <fullName evidence="2">Uncharacterized protein</fullName>
    </submittedName>
</protein>